<protein>
    <recommendedName>
        <fullName evidence="1">Methyltransferase type 11 domain-containing protein</fullName>
    </recommendedName>
</protein>
<feature type="domain" description="Methyltransferase type 11" evidence="1">
    <location>
        <begin position="187"/>
        <end position="290"/>
    </location>
</feature>
<dbReference type="PANTHER" id="PTHR42912:SF80">
    <property type="entry name" value="METHYLTRANSFERASE DOMAIN-CONTAINING PROTEIN"/>
    <property type="match status" value="1"/>
</dbReference>
<proteinExistence type="predicted"/>
<name>A0A7S0RIJ7_9CHLO</name>
<evidence type="ECO:0000313" key="2">
    <source>
        <dbReference type="EMBL" id="CAD8678809.1"/>
    </source>
</evidence>
<evidence type="ECO:0000259" key="1">
    <source>
        <dbReference type="Pfam" id="PF08241"/>
    </source>
</evidence>
<dbReference type="EMBL" id="HBFB01015554">
    <property type="protein sequence ID" value="CAD8678809.1"/>
    <property type="molecule type" value="Transcribed_RNA"/>
</dbReference>
<dbReference type="PANTHER" id="PTHR42912">
    <property type="entry name" value="METHYLTRANSFERASE"/>
    <property type="match status" value="1"/>
</dbReference>
<dbReference type="AlphaFoldDB" id="A0A7S0RIJ7"/>
<sequence>MQTTQMQRAQSRSAFSGTRPSRTCLVVRAQASSSQTALDKPAWTGSGPISQLVNWMIDTPIIYNTMKIFARQAMKNSAESRGVQWDAHVRRLQTDPELHTIKQQMERPCVKYPEYYLKPFHAYDHGNLDWLAAFEVEPATYAMGIRTFKDDTTISPEGAFIKMREAMTNAMKDYHTKHGLPQPQTIVDMGCSTGISTRWMAAQWPDATFTGIDLSPHFLSLAEQAERKRVASGQPRRIHYRHGLAEESALPDHSVDMVAFNFVIHECPGAAITSFIKEARRVLKPGGVLTFVDNNPRSKTIQNLPPPIFALMKSTEPHSDEYYAFDLEAAYRAAGFKEVVTIETDHRHRTVMGIAPQ</sequence>
<dbReference type="InterPro" id="IPR050508">
    <property type="entry name" value="Methyltransf_Superfamily"/>
</dbReference>
<dbReference type="CDD" id="cd02440">
    <property type="entry name" value="AdoMet_MTases"/>
    <property type="match status" value="1"/>
</dbReference>
<gene>
    <name evidence="2" type="ORF">CLEI1391_LOCUS8714</name>
</gene>
<organism evidence="2">
    <name type="scientific">Chlamydomonas leiostraca</name>
    <dbReference type="NCBI Taxonomy" id="1034604"/>
    <lineage>
        <taxon>Eukaryota</taxon>
        <taxon>Viridiplantae</taxon>
        <taxon>Chlorophyta</taxon>
        <taxon>core chlorophytes</taxon>
        <taxon>Chlorophyceae</taxon>
        <taxon>CS clade</taxon>
        <taxon>Chlamydomonadales</taxon>
        <taxon>Chlamydomonadaceae</taxon>
        <taxon>Chlamydomonas</taxon>
    </lineage>
</organism>
<dbReference type="Pfam" id="PF08241">
    <property type="entry name" value="Methyltransf_11"/>
    <property type="match status" value="1"/>
</dbReference>
<dbReference type="InterPro" id="IPR013216">
    <property type="entry name" value="Methyltransf_11"/>
</dbReference>
<dbReference type="InterPro" id="IPR029063">
    <property type="entry name" value="SAM-dependent_MTases_sf"/>
</dbReference>
<dbReference type="GO" id="GO:0008757">
    <property type="term" value="F:S-adenosylmethionine-dependent methyltransferase activity"/>
    <property type="evidence" value="ECO:0007669"/>
    <property type="project" value="InterPro"/>
</dbReference>
<dbReference type="Gene3D" id="3.40.50.150">
    <property type="entry name" value="Vaccinia Virus protein VP39"/>
    <property type="match status" value="1"/>
</dbReference>
<accession>A0A7S0RIJ7</accession>
<dbReference type="SUPFAM" id="SSF53335">
    <property type="entry name" value="S-adenosyl-L-methionine-dependent methyltransferases"/>
    <property type="match status" value="1"/>
</dbReference>
<reference evidence="2" key="1">
    <citation type="submission" date="2021-01" db="EMBL/GenBank/DDBJ databases">
        <authorList>
            <person name="Corre E."/>
            <person name="Pelletier E."/>
            <person name="Niang G."/>
            <person name="Scheremetjew M."/>
            <person name="Finn R."/>
            <person name="Kale V."/>
            <person name="Holt S."/>
            <person name="Cochrane G."/>
            <person name="Meng A."/>
            <person name="Brown T."/>
            <person name="Cohen L."/>
        </authorList>
    </citation>
    <scope>NUCLEOTIDE SEQUENCE</scope>
    <source>
        <strain evidence="2">SAG 11-49</strain>
    </source>
</reference>